<feature type="compositionally biased region" description="Polar residues" evidence="1">
    <location>
        <begin position="936"/>
        <end position="946"/>
    </location>
</feature>
<dbReference type="EMBL" id="JBEAFC010000007">
    <property type="protein sequence ID" value="KAL1551637.1"/>
    <property type="molecule type" value="Genomic_DNA"/>
</dbReference>
<dbReference type="InterPro" id="IPR010844">
    <property type="entry name" value="Occludin_ELL"/>
</dbReference>
<feature type="compositionally biased region" description="Low complexity" evidence="1">
    <location>
        <begin position="509"/>
        <end position="527"/>
    </location>
</feature>
<feature type="compositionally biased region" description="Polar residues" evidence="1">
    <location>
        <begin position="856"/>
        <end position="879"/>
    </location>
</feature>
<dbReference type="AlphaFoldDB" id="A0ABD1H5E8"/>
<feature type="compositionally biased region" description="Polar residues" evidence="1">
    <location>
        <begin position="692"/>
        <end position="723"/>
    </location>
</feature>
<feature type="compositionally biased region" description="Basic and acidic residues" evidence="1">
    <location>
        <begin position="900"/>
        <end position="932"/>
    </location>
</feature>
<feature type="region of interest" description="Disordered" evidence="1">
    <location>
        <begin position="1"/>
        <end position="61"/>
    </location>
</feature>
<comment type="caution">
    <text evidence="3">The sequence shown here is derived from an EMBL/GenBank/DDBJ whole genome shotgun (WGS) entry which is preliminary data.</text>
</comment>
<gene>
    <name evidence="3" type="ORF">AAHA92_19455</name>
</gene>
<evidence type="ECO:0000313" key="3">
    <source>
        <dbReference type="EMBL" id="KAL1551637.1"/>
    </source>
</evidence>
<feature type="compositionally biased region" description="Polar residues" evidence="1">
    <location>
        <begin position="262"/>
        <end position="272"/>
    </location>
</feature>
<reference evidence="3 4" key="1">
    <citation type="submission" date="2024-06" db="EMBL/GenBank/DDBJ databases">
        <title>A chromosome level genome sequence of Diviner's sage (Salvia divinorum).</title>
        <authorList>
            <person name="Ford S.A."/>
            <person name="Ro D.-K."/>
            <person name="Ness R.W."/>
            <person name="Phillips M.A."/>
        </authorList>
    </citation>
    <scope>NUCLEOTIDE SEQUENCE [LARGE SCALE GENOMIC DNA]</scope>
    <source>
        <strain evidence="3">SAF-2024a</strain>
        <tissue evidence="3">Leaf</tissue>
    </source>
</reference>
<evidence type="ECO:0000259" key="2">
    <source>
        <dbReference type="PROSITE" id="PS51980"/>
    </source>
</evidence>
<accession>A0ABD1H5E8</accession>
<feature type="compositionally biased region" description="Gly residues" evidence="1">
    <location>
        <begin position="37"/>
        <end position="46"/>
    </location>
</feature>
<feature type="region of interest" description="Disordered" evidence="1">
    <location>
        <begin position="203"/>
        <end position="284"/>
    </location>
</feature>
<dbReference type="Gene3D" id="6.10.140.340">
    <property type="match status" value="1"/>
</dbReference>
<feature type="compositionally biased region" description="Low complexity" evidence="1">
    <location>
        <begin position="47"/>
        <end position="57"/>
    </location>
</feature>
<feature type="compositionally biased region" description="Basic and acidic residues" evidence="1">
    <location>
        <begin position="1041"/>
        <end position="1053"/>
    </location>
</feature>
<feature type="compositionally biased region" description="Low complexity" evidence="1">
    <location>
        <begin position="489"/>
        <end position="500"/>
    </location>
</feature>
<feature type="domain" description="OCEL" evidence="2">
    <location>
        <begin position="1101"/>
        <end position="1209"/>
    </location>
</feature>
<feature type="region of interest" description="Disordered" evidence="1">
    <location>
        <begin position="393"/>
        <end position="414"/>
    </location>
</feature>
<dbReference type="PANTHER" id="PTHR38372:SF2">
    <property type="entry name" value="DENTIN SIALOPHOSPHOPROTEIN-LIKE PROTEIN"/>
    <property type="match status" value="1"/>
</dbReference>
<feature type="compositionally biased region" description="Basic and acidic residues" evidence="1">
    <location>
        <begin position="836"/>
        <end position="854"/>
    </location>
</feature>
<dbReference type="Pfam" id="PF07303">
    <property type="entry name" value="Occludin_ELL"/>
    <property type="match status" value="1"/>
</dbReference>
<feature type="compositionally biased region" description="Acidic residues" evidence="1">
    <location>
        <begin position="568"/>
        <end position="586"/>
    </location>
</feature>
<feature type="region of interest" description="Disordered" evidence="1">
    <location>
        <begin position="900"/>
        <end position="1094"/>
    </location>
</feature>
<feature type="region of interest" description="Disordered" evidence="1">
    <location>
        <begin position="826"/>
        <end position="880"/>
    </location>
</feature>
<feature type="compositionally biased region" description="Polar residues" evidence="1">
    <location>
        <begin position="735"/>
        <end position="750"/>
    </location>
</feature>
<feature type="compositionally biased region" description="Low complexity" evidence="1">
    <location>
        <begin position="248"/>
        <end position="261"/>
    </location>
</feature>
<feature type="compositionally biased region" description="Gly residues" evidence="1">
    <location>
        <begin position="1"/>
        <end position="17"/>
    </location>
</feature>
<sequence>MYGASGKVGRGGGGSGGKRNIHAPPTGRPTPASRLSMGGGPRGRGGPPASSTSTSSLQVEESFSLVREKPLNFGMAIKLTTDLVEEIKRVEAQGGAACIKFGANASGNVIQVGDKTIKFTWSREPGDLCDIYEERQSGDGGNGLLVESGGTWRKVNVERELDESTKNHVKRLSEEAERKMKARKSIVLDHQNPAMKNQMKAFAASESTQWRNFKNRKEPPFKKPKCEPTPAAGPPKSVFKPGLPISNLSKGRLSSRSPLSSQPEQRGPSTSPVGVGDPVKGQTGVSDFAATQNLNKTLSSEKDIANRRNSTISDKSKFNWNDEAKPADLRSLITSLLLENQSSGMSLKALEWAVENAMPNSAWKIEPILKQIASCQSPGRYFLKAGVEMESFKKLPQSGSSPEINRDQSPAPQKFDQLLGEDHMSTDANNEELGELNLTPARTEDIIEKIGSQDSPDNLSDKNVSNNSEGMADSSSDSGSDSDSDTDSSDSGSDSGSPSKSKYRSPVGSRSGSSSDSDTDSSSSSKQASDEDLDIMICDDEKESKHKMLDPHTAASRDPGQWNNLDNDPVDTGDSEIQDPFGEIEIDIEKDSPEYNHGLEIPPADNLFASKEGEEPSEDIKPSSPDHYEQQERRVSEREGYDESGGMVNDGFKHGESGTQGRSSKGNSKRRSDDKHLEDRARSKKKSKSKNSIEPVSGTINSLFGESPYNSSPDRPLQGTDTQPLDLMDDRTYRNDTNYVDPQTGPNHQAISHRPVSDSQQPAQRSSEARGWTEAPSGGKRPGKHNRLDRGVKYSERNLQIVEGSQIQKGFNTDARSEDGLLNGQRQLQFPTGGVGDKHEPNTRKSEMTGKVKETGPSSDSYWGYSPKSNNLGTANRSPMMNGRNAVLRREPSDLELGEFREPFHEETPASKKQFERKKSFKHMENKQRDAEYWNSDFSGGKTSNKIPADLGNMSSPNSDAVPDRRKAKENNVDDRTRPYVRNTQSLDPPHPPRVDLNSQQNTVMEVSGKTKFTEAGMGGAASIEAYGDTSRKIPGNSVEQQHDPIRGFEPRATKQSKKQKPNRASVSNDRRTVIGSNDSHQKKKLSSSDDTSCSFTKFEKERPELKGPIRDISQYKEYVKEYQEKYESYCSLNKILESYRDEFSKLGKDLDAYNGRDMKKYNDILERMRASFRQCGEKHKRLKNIFIVLYEELKHLKQMIKDYATSYKKD</sequence>
<dbReference type="SUPFAM" id="SSF144292">
    <property type="entry name" value="occludin/ELL-like"/>
    <property type="match status" value="1"/>
</dbReference>
<protein>
    <recommendedName>
        <fullName evidence="2">OCEL domain-containing protein</fullName>
    </recommendedName>
</protein>
<name>A0ABD1H5E8_SALDI</name>
<evidence type="ECO:0000313" key="4">
    <source>
        <dbReference type="Proteomes" id="UP001567538"/>
    </source>
</evidence>
<dbReference type="Proteomes" id="UP001567538">
    <property type="component" value="Unassembled WGS sequence"/>
</dbReference>
<dbReference type="PROSITE" id="PS51980">
    <property type="entry name" value="OCEL"/>
    <property type="match status" value="1"/>
</dbReference>
<feature type="compositionally biased region" description="Basic and acidic residues" evidence="1">
    <location>
        <begin position="611"/>
        <end position="641"/>
    </location>
</feature>
<feature type="region of interest" description="Disordered" evidence="1">
    <location>
        <begin position="449"/>
        <end position="793"/>
    </location>
</feature>
<feature type="compositionally biased region" description="Basic and acidic residues" evidence="1">
    <location>
        <begin position="962"/>
        <end position="978"/>
    </location>
</feature>
<feature type="compositionally biased region" description="Polar residues" evidence="1">
    <location>
        <begin position="452"/>
        <end position="469"/>
    </location>
</feature>
<keyword evidence="4" id="KW-1185">Reference proteome</keyword>
<feature type="compositionally biased region" description="Polar residues" evidence="1">
    <location>
        <begin position="757"/>
        <end position="766"/>
    </location>
</feature>
<dbReference type="PANTHER" id="PTHR38372">
    <property type="entry name" value="DENTIN SIALOPHOSPHOPROTEIN-LIKE PROTEIN"/>
    <property type="match status" value="1"/>
</dbReference>
<feature type="compositionally biased region" description="Polar residues" evidence="1">
    <location>
        <begin position="397"/>
        <end position="411"/>
    </location>
</feature>
<feature type="compositionally biased region" description="Basic and acidic residues" evidence="1">
    <location>
        <begin position="215"/>
        <end position="226"/>
    </location>
</feature>
<proteinExistence type="predicted"/>
<organism evidence="3 4">
    <name type="scientific">Salvia divinorum</name>
    <name type="common">Maria pastora</name>
    <name type="synonym">Diviner's sage</name>
    <dbReference type="NCBI Taxonomy" id="28513"/>
    <lineage>
        <taxon>Eukaryota</taxon>
        <taxon>Viridiplantae</taxon>
        <taxon>Streptophyta</taxon>
        <taxon>Embryophyta</taxon>
        <taxon>Tracheophyta</taxon>
        <taxon>Spermatophyta</taxon>
        <taxon>Magnoliopsida</taxon>
        <taxon>eudicotyledons</taxon>
        <taxon>Gunneridae</taxon>
        <taxon>Pentapetalae</taxon>
        <taxon>asterids</taxon>
        <taxon>lamiids</taxon>
        <taxon>Lamiales</taxon>
        <taxon>Lamiaceae</taxon>
        <taxon>Nepetoideae</taxon>
        <taxon>Mentheae</taxon>
        <taxon>Salviinae</taxon>
        <taxon>Salvia</taxon>
        <taxon>Salvia subgen. Calosphace</taxon>
    </lineage>
</organism>
<feature type="compositionally biased region" description="Acidic residues" evidence="1">
    <location>
        <begin position="530"/>
        <end position="541"/>
    </location>
</feature>
<evidence type="ECO:0000256" key="1">
    <source>
        <dbReference type="SAM" id="MobiDB-lite"/>
    </source>
</evidence>
<feature type="compositionally biased region" description="Basic and acidic residues" evidence="1">
    <location>
        <begin position="670"/>
        <end position="681"/>
    </location>
</feature>